<dbReference type="Proteomes" id="UP000639403">
    <property type="component" value="Unassembled WGS sequence"/>
</dbReference>
<organism evidence="1 2">
    <name type="scientific">Rhodonia placenta</name>
    <dbReference type="NCBI Taxonomy" id="104341"/>
    <lineage>
        <taxon>Eukaryota</taxon>
        <taxon>Fungi</taxon>
        <taxon>Dikarya</taxon>
        <taxon>Basidiomycota</taxon>
        <taxon>Agaricomycotina</taxon>
        <taxon>Agaricomycetes</taxon>
        <taxon>Polyporales</taxon>
        <taxon>Adustoporiaceae</taxon>
        <taxon>Rhodonia</taxon>
    </lineage>
</organism>
<gene>
    <name evidence="1" type="ORF">IEO21_11162</name>
</gene>
<accession>A0A8H7TWT6</accession>
<name>A0A8H7TWT6_9APHY</name>
<reference evidence="1" key="2">
    <citation type="journal article" name="Front. Microbiol.">
        <title>Degradative Capacity of Two Strains of Rhodonia placenta: From Phenotype to Genotype.</title>
        <authorList>
            <person name="Kolle M."/>
            <person name="Horta M.A.C."/>
            <person name="Nowrousian M."/>
            <person name="Ohm R.A."/>
            <person name="Benz J.P."/>
            <person name="Pilgard A."/>
        </authorList>
    </citation>
    <scope>NUCLEOTIDE SEQUENCE</scope>
    <source>
        <strain evidence="1">FPRL280</strain>
    </source>
</reference>
<sequence>MVVSAVLTCQYMRNWDRNRLHSTTVLPS</sequence>
<dbReference type="EMBL" id="JADOXO010001630">
    <property type="protein sequence ID" value="KAF9794714.1"/>
    <property type="molecule type" value="Genomic_DNA"/>
</dbReference>
<evidence type="ECO:0000313" key="2">
    <source>
        <dbReference type="Proteomes" id="UP000639403"/>
    </source>
</evidence>
<reference evidence="1" key="1">
    <citation type="submission" date="2020-11" db="EMBL/GenBank/DDBJ databases">
        <authorList>
            <person name="Koelle M."/>
            <person name="Horta M.A.C."/>
            <person name="Nowrousian M."/>
            <person name="Ohm R.A."/>
            <person name="Benz P."/>
            <person name="Pilgard A."/>
        </authorList>
    </citation>
    <scope>NUCLEOTIDE SEQUENCE</scope>
    <source>
        <strain evidence="1">FPRL280</strain>
    </source>
</reference>
<dbReference type="AlphaFoldDB" id="A0A8H7TWT6"/>
<comment type="caution">
    <text evidence="1">The sequence shown here is derived from an EMBL/GenBank/DDBJ whole genome shotgun (WGS) entry which is preliminary data.</text>
</comment>
<evidence type="ECO:0000313" key="1">
    <source>
        <dbReference type="EMBL" id="KAF9794714.1"/>
    </source>
</evidence>
<protein>
    <submittedName>
        <fullName evidence="1">Uncharacterized protein</fullName>
    </submittedName>
</protein>
<proteinExistence type="predicted"/>